<dbReference type="AlphaFoldDB" id="A0ABD0UDG4"/>
<proteinExistence type="predicted"/>
<evidence type="ECO:0000259" key="1">
    <source>
        <dbReference type="Pfam" id="PF08523"/>
    </source>
</evidence>
<reference evidence="2 3" key="1">
    <citation type="journal article" date="2024" name="Plant Biotechnol. J.">
        <title>Dendrobium thyrsiflorum genome and its molecular insights into genes involved in important horticultural traits.</title>
        <authorList>
            <person name="Chen B."/>
            <person name="Wang J.Y."/>
            <person name="Zheng P.J."/>
            <person name="Li K.L."/>
            <person name="Liang Y.M."/>
            <person name="Chen X.F."/>
            <person name="Zhang C."/>
            <person name="Zhao X."/>
            <person name="He X."/>
            <person name="Zhang G.Q."/>
            <person name="Liu Z.J."/>
            <person name="Xu Q."/>
        </authorList>
    </citation>
    <scope>NUCLEOTIDE SEQUENCE [LARGE SCALE GENOMIC DNA]</scope>
    <source>
        <strain evidence="2">GZMU011</strain>
    </source>
</reference>
<keyword evidence="3" id="KW-1185">Reference proteome</keyword>
<dbReference type="EMBL" id="JANQDX010000017">
    <property type="protein sequence ID" value="KAL0908407.1"/>
    <property type="molecule type" value="Genomic_DNA"/>
</dbReference>
<comment type="caution">
    <text evidence="2">The sequence shown here is derived from an EMBL/GenBank/DDBJ whole genome shotgun (WGS) entry which is preliminary data.</text>
</comment>
<dbReference type="Proteomes" id="UP001552299">
    <property type="component" value="Unassembled WGS sequence"/>
</dbReference>
<sequence>MAGIGPIMKDREPVLIHKKAPNTAAKRDEKIVNTARRTAALIETLKKCKLLYHCFFFSPLCGPRGLLPVLLI</sequence>
<accession>A0ABD0UDG4</accession>
<evidence type="ECO:0000313" key="3">
    <source>
        <dbReference type="Proteomes" id="UP001552299"/>
    </source>
</evidence>
<name>A0ABD0UDG4_DENTH</name>
<dbReference type="InterPro" id="IPR013729">
    <property type="entry name" value="MBF1_N"/>
</dbReference>
<dbReference type="Pfam" id="PF08523">
    <property type="entry name" value="MBF1"/>
    <property type="match status" value="1"/>
</dbReference>
<evidence type="ECO:0000313" key="2">
    <source>
        <dbReference type="EMBL" id="KAL0908407.1"/>
    </source>
</evidence>
<organism evidence="2 3">
    <name type="scientific">Dendrobium thyrsiflorum</name>
    <name type="common">Pinecone-like raceme dendrobium</name>
    <name type="synonym">Orchid</name>
    <dbReference type="NCBI Taxonomy" id="117978"/>
    <lineage>
        <taxon>Eukaryota</taxon>
        <taxon>Viridiplantae</taxon>
        <taxon>Streptophyta</taxon>
        <taxon>Embryophyta</taxon>
        <taxon>Tracheophyta</taxon>
        <taxon>Spermatophyta</taxon>
        <taxon>Magnoliopsida</taxon>
        <taxon>Liliopsida</taxon>
        <taxon>Asparagales</taxon>
        <taxon>Orchidaceae</taxon>
        <taxon>Epidendroideae</taxon>
        <taxon>Malaxideae</taxon>
        <taxon>Dendrobiinae</taxon>
        <taxon>Dendrobium</taxon>
    </lineage>
</organism>
<gene>
    <name evidence="2" type="ORF">M5K25_022901</name>
</gene>
<feature type="domain" description="Multiprotein bridging factor 1 N-terminal" evidence="1">
    <location>
        <begin position="10"/>
        <end position="48"/>
    </location>
</feature>
<protein>
    <recommendedName>
        <fullName evidence="1">Multiprotein bridging factor 1 N-terminal domain-containing protein</fullName>
    </recommendedName>
</protein>